<keyword evidence="5" id="KW-1278">Translocase</keyword>
<dbReference type="GO" id="GO:0005524">
    <property type="term" value="F:ATP binding"/>
    <property type="evidence" value="ECO:0007669"/>
    <property type="project" value="UniProtKB-KW"/>
</dbReference>
<keyword evidence="1" id="KW-0813">Transport</keyword>
<evidence type="ECO:0000256" key="4">
    <source>
        <dbReference type="ARBA" id="ARBA00022840"/>
    </source>
</evidence>
<evidence type="ECO:0000256" key="2">
    <source>
        <dbReference type="ARBA" id="ARBA00022475"/>
    </source>
</evidence>
<protein>
    <recommendedName>
        <fullName evidence="7">ABC transporter domain-containing protein</fullName>
    </recommendedName>
</protein>
<evidence type="ECO:0000256" key="1">
    <source>
        <dbReference type="ARBA" id="ARBA00022448"/>
    </source>
</evidence>
<dbReference type="CDD" id="cd03256">
    <property type="entry name" value="ABC_PhnC_transporter"/>
    <property type="match status" value="1"/>
</dbReference>
<dbReference type="InterPro" id="IPR003439">
    <property type="entry name" value="ABC_transporter-like_ATP-bd"/>
</dbReference>
<dbReference type="PROSITE" id="PS50893">
    <property type="entry name" value="ABC_TRANSPORTER_2"/>
    <property type="match status" value="1"/>
</dbReference>
<sequence>MLRVENLSKTYEDGTQALKGVAFSVAPGEFVAVLGKSGSGKSTLLRCINRLVEPTEGSIFLGDDEITGASPSALRLLRRKIGIIFQQYNLVNRLTAWTNVMTGDLGVLPSWMGLAGYFPRTSIDRAKVHLERVGLADKANSRADKLSGGQQQRVGIARALTQEPRLILADEPVSSLDPVSAKTIMDLLREINEKNGVPIICNLHLPDLAREYAQRLLVLRGGKIVFDGVPKQMDSSRLEALYESPLQ</sequence>
<dbReference type="Pfam" id="PF00005">
    <property type="entry name" value="ABC_tran"/>
    <property type="match status" value="1"/>
</dbReference>
<dbReference type="InterPro" id="IPR050086">
    <property type="entry name" value="MetN_ABC_transporter-like"/>
</dbReference>
<accession>A0A382EF76</accession>
<dbReference type="InterPro" id="IPR027417">
    <property type="entry name" value="P-loop_NTPase"/>
</dbReference>
<name>A0A382EF76_9ZZZZ</name>
<evidence type="ECO:0000256" key="3">
    <source>
        <dbReference type="ARBA" id="ARBA00022741"/>
    </source>
</evidence>
<dbReference type="GO" id="GO:0016020">
    <property type="term" value="C:membrane"/>
    <property type="evidence" value="ECO:0007669"/>
    <property type="project" value="InterPro"/>
</dbReference>
<reference evidence="8" key="1">
    <citation type="submission" date="2018-05" db="EMBL/GenBank/DDBJ databases">
        <authorList>
            <person name="Lanie J.A."/>
            <person name="Ng W.-L."/>
            <person name="Kazmierczak K.M."/>
            <person name="Andrzejewski T.M."/>
            <person name="Davidsen T.M."/>
            <person name="Wayne K.J."/>
            <person name="Tettelin H."/>
            <person name="Glass J.I."/>
            <person name="Rusch D."/>
            <person name="Podicherti R."/>
            <person name="Tsui H.-C.T."/>
            <person name="Winkler M.E."/>
        </authorList>
    </citation>
    <scope>NUCLEOTIDE SEQUENCE</scope>
</reference>
<dbReference type="EMBL" id="UINC01043920">
    <property type="protein sequence ID" value="SVB48641.1"/>
    <property type="molecule type" value="Genomic_DNA"/>
</dbReference>
<dbReference type="GO" id="GO:0016887">
    <property type="term" value="F:ATP hydrolysis activity"/>
    <property type="evidence" value="ECO:0007669"/>
    <property type="project" value="InterPro"/>
</dbReference>
<keyword evidence="4" id="KW-0067">ATP-binding</keyword>
<evidence type="ECO:0000256" key="6">
    <source>
        <dbReference type="ARBA" id="ARBA00023136"/>
    </source>
</evidence>
<organism evidence="8">
    <name type="scientific">marine metagenome</name>
    <dbReference type="NCBI Taxonomy" id="408172"/>
    <lineage>
        <taxon>unclassified sequences</taxon>
        <taxon>metagenomes</taxon>
        <taxon>ecological metagenomes</taxon>
    </lineage>
</organism>
<dbReference type="PANTHER" id="PTHR43166:SF6">
    <property type="entry name" value="PHOSPHONATES IMPORT ATP-BINDING PROTEIN PHNC"/>
    <property type="match status" value="1"/>
</dbReference>
<evidence type="ECO:0000259" key="7">
    <source>
        <dbReference type="PROSITE" id="PS50893"/>
    </source>
</evidence>
<keyword evidence="3" id="KW-0547">Nucleotide-binding</keyword>
<feature type="domain" description="ABC transporter" evidence="7">
    <location>
        <begin position="2"/>
        <end position="246"/>
    </location>
</feature>
<gene>
    <name evidence="8" type="ORF">METZ01_LOCUS201495</name>
</gene>
<evidence type="ECO:0000313" key="8">
    <source>
        <dbReference type="EMBL" id="SVB48641.1"/>
    </source>
</evidence>
<dbReference type="PROSITE" id="PS00211">
    <property type="entry name" value="ABC_TRANSPORTER_1"/>
    <property type="match status" value="1"/>
</dbReference>
<dbReference type="NCBIfam" id="TIGR02315">
    <property type="entry name" value="ABC_phnC"/>
    <property type="match status" value="1"/>
</dbReference>
<evidence type="ECO:0000256" key="5">
    <source>
        <dbReference type="ARBA" id="ARBA00022967"/>
    </source>
</evidence>
<proteinExistence type="predicted"/>
<keyword evidence="2" id="KW-1003">Cell membrane</keyword>
<dbReference type="GO" id="GO:0015416">
    <property type="term" value="F:ABC-type phosphonate transporter activity"/>
    <property type="evidence" value="ECO:0007669"/>
    <property type="project" value="InterPro"/>
</dbReference>
<dbReference type="InterPro" id="IPR003593">
    <property type="entry name" value="AAA+_ATPase"/>
</dbReference>
<dbReference type="PANTHER" id="PTHR43166">
    <property type="entry name" value="AMINO ACID IMPORT ATP-BINDING PROTEIN"/>
    <property type="match status" value="1"/>
</dbReference>
<dbReference type="InterPro" id="IPR017871">
    <property type="entry name" value="ABC_transporter-like_CS"/>
</dbReference>
<keyword evidence="6" id="KW-0472">Membrane</keyword>
<dbReference type="SMART" id="SM00382">
    <property type="entry name" value="AAA"/>
    <property type="match status" value="1"/>
</dbReference>
<dbReference type="AlphaFoldDB" id="A0A382EF76"/>
<dbReference type="InterPro" id="IPR012693">
    <property type="entry name" value="ABC_transpr_PhnC"/>
</dbReference>
<dbReference type="SUPFAM" id="SSF52540">
    <property type="entry name" value="P-loop containing nucleoside triphosphate hydrolases"/>
    <property type="match status" value="1"/>
</dbReference>
<dbReference type="Gene3D" id="3.40.50.300">
    <property type="entry name" value="P-loop containing nucleotide triphosphate hydrolases"/>
    <property type="match status" value="1"/>
</dbReference>